<dbReference type="EMBL" id="PDLO01000001">
    <property type="protein sequence ID" value="PHL00238.1"/>
    <property type="molecule type" value="Genomic_DNA"/>
</dbReference>
<feature type="transmembrane region" description="Helical" evidence="6">
    <location>
        <begin position="501"/>
        <end position="519"/>
    </location>
</feature>
<evidence type="ECO:0000256" key="4">
    <source>
        <dbReference type="ARBA" id="ARBA00022989"/>
    </source>
</evidence>
<feature type="transmembrane region" description="Helical" evidence="6">
    <location>
        <begin position="620"/>
        <end position="639"/>
    </location>
</feature>
<feature type="transmembrane region" description="Helical" evidence="6">
    <location>
        <begin position="363"/>
        <end position="383"/>
    </location>
</feature>
<evidence type="ECO:0000256" key="2">
    <source>
        <dbReference type="ARBA" id="ARBA00022475"/>
    </source>
</evidence>
<feature type="transmembrane region" description="Helical" evidence="6">
    <location>
        <begin position="164"/>
        <end position="185"/>
    </location>
</feature>
<accession>A0A2G0CJW9</accession>
<evidence type="ECO:0000313" key="9">
    <source>
        <dbReference type="Proteomes" id="UP000226437"/>
    </source>
</evidence>
<feature type="transmembrane region" description="Helical" evidence="6">
    <location>
        <begin position="121"/>
        <end position="144"/>
    </location>
</feature>
<dbReference type="OrthoDB" id="9762978at2"/>
<protein>
    <submittedName>
        <fullName evidence="8">Sodium:proton antiporter</fullName>
    </submittedName>
</protein>
<comment type="subcellular location">
    <subcellularLocation>
        <location evidence="1">Cell membrane</location>
        <topology evidence="1">Multi-pass membrane protein</topology>
    </subcellularLocation>
</comment>
<evidence type="ECO:0000256" key="3">
    <source>
        <dbReference type="ARBA" id="ARBA00022692"/>
    </source>
</evidence>
<dbReference type="AlphaFoldDB" id="A0A2G0CJW9"/>
<feature type="transmembrane region" description="Helical" evidence="6">
    <location>
        <begin position="463"/>
        <end position="481"/>
    </location>
</feature>
<feature type="domain" description="Na+/H+ antiporter NhaC-like C-terminal" evidence="7">
    <location>
        <begin position="416"/>
        <end position="607"/>
    </location>
</feature>
<feature type="transmembrane region" description="Helical" evidence="6">
    <location>
        <begin position="424"/>
        <end position="443"/>
    </location>
</feature>
<evidence type="ECO:0000313" key="8">
    <source>
        <dbReference type="EMBL" id="PHL00238.1"/>
    </source>
</evidence>
<evidence type="ECO:0000259" key="7">
    <source>
        <dbReference type="Pfam" id="PF03553"/>
    </source>
</evidence>
<feature type="transmembrane region" description="Helical" evidence="6">
    <location>
        <begin position="95"/>
        <end position="114"/>
    </location>
</feature>
<keyword evidence="2" id="KW-1003">Cell membrane</keyword>
<dbReference type="RefSeq" id="WP_099105218.1">
    <property type="nucleotide sequence ID" value="NZ_JAATJF010000001.1"/>
</dbReference>
<dbReference type="PANTHER" id="PTHR43478">
    <property type="entry name" value="NA+/H+ ANTIPORTER-RELATED"/>
    <property type="match status" value="1"/>
</dbReference>
<organism evidence="8 9">
    <name type="scientific">Neolewinella marina</name>
    <dbReference type="NCBI Taxonomy" id="438751"/>
    <lineage>
        <taxon>Bacteria</taxon>
        <taxon>Pseudomonadati</taxon>
        <taxon>Bacteroidota</taxon>
        <taxon>Saprospiria</taxon>
        <taxon>Saprospirales</taxon>
        <taxon>Lewinellaceae</taxon>
        <taxon>Neolewinella</taxon>
    </lineage>
</organism>
<dbReference type="Pfam" id="PF03553">
    <property type="entry name" value="Na_H_antiporter"/>
    <property type="match status" value="1"/>
</dbReference>
<evidence type="ECO:0000256" key="5">
    <source>
        <dbReference type="ARBA" id="ARBA00023136"/>
    </source>
</evidence>
<keyword evidence="9" id="KW-1185">Reference proteome</keyword>
<keyword evidence="4 6" id="KW-1133">Transmembrane helix</keyword>
<name>A0A2G0CJW9_9BACT</name>
<sequence>MPAPTRLILLLLFSLFTASGLDAQYRVSAREGGLFVEGADAGATFTVNGDTVAASPAGSGLLLSVEPGIQLVHSGEQTELYHLSPAEGPDQLRRIPLWLSILPPLIAIGLALIFKEVIISLFAGIWVGAFIAGGLRFEFFLGVIKSLLATIDTYIIESLNDSGHLSVLVFSLMIGGMVAVISRNGGMAGVVHRMSKYATNPRRGQFVTWLLGVAIFFDDYANTLIVGNTMRSVTDKFRISREKLAYIVDSTAAPVASVAFITTWIGAELGYIGDGIEQVPHFADSTPYAVFIESLKYSFYPILTLAFILYLIYQRRDFGPMLTAETRARTTGVVKARGAEESAGGEQEDLDPIPGAPLRARNAAIPVLTVIVMTIIGLLDTGLGSLQQGLANPPATGDWGAVWGALEGGFFVNLGLVIGAADSYVALLWASMSGVIVAMVLTIGQKIMNVEETIGSLTAGFKAMFSAVMILTLAWALALTTEQLHTATFLVELLGDALNPYFLQPVIFVLAALISFSTGSSWSTMAILYPIAIPLTWTVAMMSGWEEAAAAGLFYNVISTVLAASVLGDHCSPISDTTILSSLASDCNHIDHVRTQLPYALTVGAVALLCGFLSTVLGGGWLVCLSLMAAGLIVLWFVVRTFGQTMEMDL</sequence>
<dbReference type="Proteomes" id="UP000226437">
    <property type="component" value="Unassembled WGS sequence"/>
</dbReference>
<dbReference type="GO" id="GO:0005886">
    <property type="term" value="C:plasma membrane"/>
    <property type="evidence" value="ECO:0007669"/>
    <property type="project" value="UniProtKB-SubCell"/>
</dbReference>
<proteinExistence type="predicted"/>
<feature type="transmembrane region" description="Helical" evidence="6">
    <location>
        <begin position="206"/>
        <end position="227"/>
    </location>
</feature>
<reference evidence="8 9" key="1">
    <citation type="submission" date="2017-10" db="EMBL/GenBank/DDBJ databases">
        <title>The draft genome sequence of Lewinella marina KCTC 32374.</title>
        <authorList>
            <person name="Wang K."/>
        </authorList>
    </citation>
    <scope>NUCLEOTIDE SEQUENCE [LARGE SCALE GENOMIC DNA]</scope>
    <source>
        <strain evidence="8 9">MKG-38</strain>
    </source>
</reference>
<keyword evidence="3 6" id="KW-0812">Transmembrane</keyword>
<feature type="transmembrane region" description="Helical" evidence="6">
    <location>
        <begin position="526"/>
        <end position="542"/>
    </location>
</feature>
<dbReference type="InterPro" id="IPR018461">
    <property type="entry name" value="Na/H_Antiport_NhaC-like_C"/>
</dbReference>
<dbReference type="PANTHER" id="PTHR43478:SF1">
    <property type="entry name" value="NA+_H+ ANTIPORTER NHAC-LIKE C-TERMINAL DOMAIN-CONTAINING PROTEIN"/>
    <property type="match status" value="1"/>
</dbReference>
<gene>
    <name evidence="8" type="ORF">CGL56_04155</name>
</gene>
<evidence type="ECO:0000256" key="6">
    <source>
        <dbReference type="SAM" id="Phobius"/>
    </source>
</evidence>
<comment type="caution">
    <text evidence="8">The sequence shown here is derived from an EMBL/GenBank/DDBJ whole genome shotgun (WGS) entry which is preliminary data.</text>
</comment>
<feature type="transmembrane region" description="Helical" evidence="6">
    <location>
        <begin position="297"/>
        <end position="313"/>
    </location>
</feature>
<evidence type="ECO:0000256" key="1">
    <source>
        <dbReference type="ARBA" id="ARBA00004651"/>
    </source>
</evidence>
<keyword evidence="5 6" id="KW-0472">Membrane</keyword>